<protein>
    <recommendedName>
        <fullName evidence="6">Pentatricopeptide repeat-containing protein</fullName>
    </recommendedName>
</protein>
<accession>A0A8X8W5J0</accession>
<dbReference type="PANTHER" id="PTHR13491">
    <property type="entry name" value="ZCCHC10 PROTEIN"/>
    <property type="match status" value="1"/>
</dbReference>
<feature type="region of interest" description="Disordered" evidence="3">
    <location>
        <begin position="373"/>
        <end position="395"/>
    </location>
</feature>
<gene>
    <name evidence="4" type="ORF">SASPL_150104</name>
</gene>
<dbReference type="InterPro" id="IPR002885">
    <property type="entry name" value="PPR_rpt"/>
</dbReference>
<dbReference type="InterPro" id="IPR011990">
    <property type="entry name" value="TPR-like_helical_dom_sf"/>
</dbReference>
<dbReference type="NCBIfam" id="TIGR00756">
    <property type="entry name" value="PPR"/>
    <property type="match status" value="1"/>
</dbReference>
<sequence length="395" mass="44953">MYRTSLELNFDNVAPWDQVAYQSPFPHAGTQDARSSKISVEDYVISNFEFIPVVAPSPPEVVLDSRAKGKWYILEVTIVVARCYVDLSKETMGSHQPKVCQLWTNIAARYNHMKPKRHMHPKFVGGTEYGGDPKRMKTAASGNYTTNYFNSPMEESFGTHVSSYTYVESHKGANSRAQDHGYNKKGDEEIQFGSHKESLILRRQGKLLGAWSRGFGFVTFNEVVVRKVFDEIRERNVVSWNSLLWGYVKCGDLAMALSVFDEMLEKDVVSWTSMVSGYAKGLSRAQAERAATAATRSVNAYGQKEEGPSRWQERKEAKRQMYLMSTEKQVRSGERKDLKSSTSSVASASQCQKCYQMGHWTCECKNERVYISRPSQTQQVKNLKHKSDKESDNDW</sequence>
<dbReference type="PROSITE" id="PS51375">
    <property type="entry name" value="PPR"/>
    <property type="match status" value="1"/>
</dbReference>
<evidence type="ECO:0000256" key="2">
    <source>
        <dbReference type="PROSITE-ProRule" id="PRU00708"/>
    </source>
</evidence>
<dbReference type="Gene3D" id="1.25.40.10">
    <property type="entry name" value="Tetratricopeptide repeat domain"/>
    <property type="match status" value="1"/>
</dbReference>
<dbReference type="PANTHER" id="PTHR13491:SF0">
    <property type="entry name" value="ZINC FINGER CCHC DOMAIN-CONTAINING PROTEIN 10"/>
    <property type="match status" value="1"/>
</dbReference>
<comment type="caution">
    <text evidence="4">The sequence shown here is derived from an EMBL/GenBank/DDBJ whole genome shotgun (WGS) entry which is preliminary data.</text>
</comment>
<proteinExistence type="predicted"/>
<dbReference type="InterPro" id="IPR039715">
    <property type="entry name" value="ZCCHC10"/>
</dbReference>
<evidence type="ECO:0000256" key="3">
    <source>
        <dbReference type="SAM" id="MobiDB-lite"/>
    </source>
</evidence>
<dbReference type="EMBL" id="PNBA02000020">
    <property type="protein sequence ID" value="KAG6388672.1"/>
    <property type="molecule type" value="Genomic_DNA"/>
</dbReference>
<reference evidence="4" key="2">
    <citation type="submission" date="2020-08" db="EMBL/GenBank/DDBJ databases">
        <title>Plant Genome Project.</title>
        <authorList>
            <person name="Zhang R.-G."/>
        </authorList>
    </citation>
    <scope>NUCLEOTIDE SEQUENCE</scope>
    <source>
        <strain evidence="4">Huo1</strain>
        <tissue evidence="4">Leaf</tissue>
    </source>
</reference>
<organism evidence="4">
    <name type="scientific">Salvia splendens</name>
    <name type="common">Scarlet sage</name>
    <dbReference type="NCBI Taxonomy" id="180675"/>
    <lineage>
        <taxon>Eukaryota</taxon>
        <taxon>Viridiplantae</taxon>
        <taxon>Streptophyta</taxon>
        <taxon>Embryophyta</taxon>
        <taxon>Tracheophyta</taxon>
        <taxon>Spermatophyta</taxon>
        <taxon>Magnoliopsida</taxon>
        <taxon>eudicotyledons</taxon>
        <taxon>Gunneridae</taxon>
        <taxon>Pentapetalae</taxon>
        <taxon>asterids</taxon>
        <taxon>lamiids</taxon>
        <taxon>Lamiales</taxon>
        <taxon>Lamiaceae</taxon>
        <taxon>Nepetoideae</taxon>
        <taxon>Mentheae</taxon>
        <taxon>Salviinae</taxon>
        <taxon>Salvia</taxon>
        <taxon>Salvia subgen. Calosphace</taxon>
        <taxon>core Calosphace</taxon>
    </lineage>
</organism>
<evidence type="ECO:0000313" key="4">
    <source>
        <dbReference type="EMBL" id="KAG6388672.1"/>
    </source>
</evidence>
<feature type="compositionally biased region" description="Basic and acidic residues" evidence="3">
    <location>
        <begin position="303"/>
        <end position="315"/>
    </location>
</feature>
<evidence type="ECO:0008006" key="6">
    <source>
        <dbReference type="Google" id="ProtNLM"/>
    </source>
</evidence>
<name>A0A8X8W5J0_SALSN</name>
<dbReference type="Pfam" id="PF13041">
    <property type="entry name" value="PPR_2"/>
    <property type="match status" value="1"/>
</dbReference>
<evidence type="ECO:0000256" key="1">
    <source>
        <dbReference type="ARBA" id="ARBA00022737"/>
    </source>
</evidence>
<feature type="repeat" description="PPR" evidence="2">
    <location>
        <begin position="236"/>
        <end position="270"/>
    </location>
</feature>
<reference evidence="4" key="1">
    <citation type="submission" date="2018-01" db="EMBL/GenBank/DDBJ databases">
        <authorList>
            <person name="Mao J.F."/>
        </authorList>
    </citation>
    <scope>NUCLEOTIDE SEQUENCE</scope>
    <source>
        <strain evidence="4">Huo1</strain>
        <tissue evidence="4">Leaf</tissue>
    </source>
</reference>
<evidence type="ECO:0000313" key="5">
    <source>
        <dbReference type="Proteomes" id="UP000298416"/>
    </source>
</evidence>
<keyword evidence="5" id="KW-1185">Reference proteome</keyword>
<dbReference type="AlphaFoldDB" id="A0A8X8W5J0"/>
<feature type="region of interest" description="Disordered" evidence="3">
    <location>
        <begin position="295"/>
        <end position="315"/>
    </location>
</feature>
<feature type="compositionally biased region" description="Basic and acidic residues" evidence="3">
    <location>
        <begin position="385"/>
        <end position="395"/>
    </location>
</feature>
<keyword evidence="1" id="KW-0677">Repeat</keyword>
<dbReference type="Pfam" id="PF13917">
    <property type="entry name" value="zf-CCHC_3"/>
    <property type="match status" value="1"/>
</dbReference>
<dbReference type="Proteomes" id="UP000298416">
    <property type="component" value="Unassembled WGS sequence"/>
</dbReference>